<keyword evidence="4" id="KW-1185">Reference proteome</keyword>
<evidence type="ECO:0000313" key="4">
    <source>
        <dbReference type="Proteomes" id="UP000016931"/>
    </source>
</evidence>
<name>M3CX00_SPHMS</name>
<accession>M3CX00</accession>
<organism evidence="3 4">
    <name type="scientific">Sphaerulina musiva (strain SO2202)</name>
    <name type="common">Poplar stem canker fungus</name>
    <name type="synonym">Septoria musiva</name>
    <dbReference type="NCBI Taxonomy" id="692275"/>
    <lineage>
        <taxon>Eukaryota</taxon>
        <taxon>Fungi</taxon>
        <taxon>Dikarya</taxon>
        <taxon>Ascomycota</taxon>
        <taxon>Pezizomycotina</taxon>
        <taxon>Dothideomycetes</taxon>
        <taxon>Dothideomycetidae</taxon>
        <taxon>Mycosphaerellales</taxon>
        <taxon>Mycosphaerellaceae</taxon>
        <taxon>Sphaerulina</taxon>
    </lineage>
</organism>
<dbReference type="Proteomes" id="UP000016931">
    <property type="component" value="Unassembled WGS sequence"/>
</dbReference>
<dbReference type="SUPFAM" id="SSF81383">
    <property type="entry name" value="F-box domain"/>
    <property type="match status" value="1"/>
</dbReference>
<dbReference type="OMA" id="RNHRIMF"/>
<dbReference type="PROSITE" id="PS50181">
    <property type="entry name" value="FBOX"/>
    <property type="match status" value="1"/>
</dbReference>
<feature type="non-terminal residue" evidence="3">
    <location>
        <position position="548"/>
    </location>
</feature>
<dbReference type="Gene3D" id="1.20.1280.50">
    <property type="match status" value="1"/>
</dbReference>
<evidence type="ECO:0000259" key="2">
    <source>
        <dbReference type="PROSITE" id="PS50181"/>
    </source>
</evidence>
<protein>
    <recommendedName>
        <fullName evidence="2">F-box domain-containing protein</fullName>
    </recommendedName>
</protein>
<dbReference type="GeneID" id="27905565"/>
<dbReference type="eggNOG" id="ENOG502RBH9">
    <property type="taxonomic scope" value="Eukaryota"/>
</dbReference>
<dbReference type="HOGENOM" id="CLU_032159_0_0_1"/>
<feature type="non-terminal residue" evidence="3">
    <location>
        <position position="1"/>
    </location>
</feature>
<reference evidence="3 4" key="1">
    <citation type="journal article" date="2012" name="PLoS Pathog.">
        <title>Diverse lifestyles and strategies of plant pathogenesis encoded in the genomes of eighteen Dothideomycetes fungi.</title>
        <authorList>
            <person name="Ohm R.A."/>
            <person name="Feau N."/>
            <person name="Henrissat B."/>
            <person name="Schoch C.L."/>
            <person name="Horwitz B.A."/>
            <person name="Barry K.W."/>
            <person name="Condon B.J."/>
            <person name="Copeland A.C."/>
            <person name="Dhillon B."/>
            <person name="Glaser F."/>
            <person name="Hesse C.N."/>
            <person name="Kosti I."/>
            <person name="LaButti K."/>
            <person name="Lindquist E.A."/>
            <person name="Lucas S."/>
            <person name="Salamov A.A."/>
            <person name="Bradshaw R.E."/>
            <person name="Ciuffetti L."/>
            <person name="Hamelin R.C."/>
            <person name="Kema G.H.J."/>
            <person name="Lawrence C."/>
            <person name="Scott J.A."/>
            <person name="Spatafora J.W."/>
            <person name="Turgeon B.G."/>
            <person name="de Wit P.J.G.M."/>
            <person name="Zhong S."/>
            <person name="Goodwin S.B."/>
            <person name="Grigoriev I.V."/>
        </authorList>
    </citation>
    <scope>NUCLEOTIDE SEQUENCE [LARGE SCALE GENOMIC DNA]</scope>
    <source>
        <strain evidence="3 4">SO2202</strain>
    </source>
</reference>
<feature type="region of interest" description="Disordered" evidence="1">
    <location>
        <begin position="505"/>
        <end position="531"/>
    </location>
</feature>
<dbReference type="InterPro" id="IPR001810">
    <property type="entry name" value="F-box_dom"/>
</dbReference>
<dbReference type="OrthoDB" id="550575at2759"/>
<dbReference type="STRING" id="692275.M3CX00"/>
<proteinExistence type="predicted"/>
<feature type="domain" description="F-box" evidence="2">
    <location>
        <begin position="1"/>
        <end position="49"/>
    </location>
</feature>
<sequence>DPLAVLPAEIVLRILDFTAPAALAALTRVNWSWHYFIDQDHREAIYATKTEHPPAARDFAFLENSQSFAKYYGDVASWKDLCKRQTLLGRQWQRSAPVVSESIFQVGIDAIWRFKPDFQRRLVLSTSQAGGLCVTDMDDGERLFSLPREVVRPFAHLEYQDGTAVFDREGNAVEVWRVDDTLEARGTLKMVAVLPHEKITRGFQLSFDTLCVVSLQGQGFVYENMLHGEPQLKTRMAIDEGATGHLHQCADAVAWSQGPHGYHFYDKSSGQCLGVLHPNQCSTENFFHIAHAEAQGMSDQELLATAATEASAIRGFPPRKDRTLSVHVQAGPRTTGEPLSIDDDEWGAGMFDGDLFVGISRGGRVFVCSNWRKALQDRASFDASTSVVECDSDGSTFDLGGWLSVNNHRVMFEIEERIYVLGLDDDDRVVPAPQPSRPSFHFASSLSPQLAVPVSFMALYEDCIMTTFTTLALRDRTIFPLAETIRGFLPTKLIRVLSLAPRLDGDKTMNEGAAPPPAESNPESYESMPGPDLSLFVQMLADEAEDDE</sequence>
<evidence type="ECO:0000313" key="3">
    <source>
        <dbReference type="EMBL" id="EMF08206.1"/>
    </source>
</evidence>
<dbReference type="EMBL" id="KB456272">
    <property type="protein sequence ID" value="EMF08206.1"/>
    <property type="molecule type" value="Genomic_DNA"/>
</dbReference>
<evidence type="ECO:0000256" key="1">
    <source>
        <dbReference type="SAM" id="MobiDB-lite"/>
    </source>
</evidence>
<dbReference type="RefSeq" id="XP_016756327.1">
    <property type="nucleotide sequence ID" value="XM_016908428.1"/>
</dbReference>
<gene>
    <name evidence="3" type="ORF">SEPMUDRAFT_27517</name>
</gene>
<dbReference type="AlphaFoldDB" id="M3CX00"/>
<dbReference type="InterPro" id="IPR036047">
    <property type="entry name" value="F-box-like_dom_sf"/>
</dbReference>